<keyword evidence="1" id="KW-0472">Membrane</keyword>
<organism evidence="2">
    <name type="scientific">marine metagenome</name>
    <dbReference type="NCBI Taxonomy" id="408172"/>
    <lineage>
        <taxon>unclassified sequences</taxon>
        <taxon>metagenomes</taxon>
        <taxon>ecological metagenomes</taxon>
    </lineage>
</organism>
<name>A0A382KCT7_9ZZZZ</name>
<evidence type="ECO:0000256" key="1">
    <source>
        <dbReference type="SAM" id="Phobius"/>
    </source>
</evidence>
<reference evidence="2" key="1">
    <citation type="submission" date="2018-05" db="EMBL/GenBank/DDBJ databases">
        <authorList>
            <person name="Lanie J.A."/>
            <person name="Ng W.-L."/>
            <person name="Kazmierczak K.M."/>
            <person name="Andrzejewski T.M."/>
            <person name="Davidsen T.M."/>
            <person name="Wayne K.J."/>
            <person name="Tettelin H."/>
            <person name="Glass J.I."/>
            <person name="Rusch D."/>
            <person name="Podicherti R."/>
            <person name="Tsui H.-C.T."/>
            <person name="Winkler M.E."/>
        </authorList>
    </citation>
    <scope>NUCLEOTIDE SEQUENCE</scope>
</reference>
<proteinExistence type="predicted"/>
<sequence>MESLYFLLGTCMFIFIFYFLYEVVRLRKEVNTLNGIVNHLLKDNSEEKQ</sequence>
<feature type="transmembrane region" description="Helical" evidence="1">
    <location>
        <begin position="6"/>
        <end position="24"/>
    </location>
</feature>
<evidence type="ECO:0000313" key="2">
    <source>
        <dbReference type="EMBL" id="SVC21202.1"/>
    </source>
</evidence>
<keyword evidence="1" id="KW-1133">Transmembrane helix</keyword>
<dbReference type="EMBL" id="UINC01079318">
    <property type="protein sequence ID" value="SVC21202.1"/>
    <property type="molecule type" value="Genomic_DNA"/>
</dbReference>
<keyword evidence="1" id="KW-0812">Transmembrane</keyword>
<dbReference type="AlphaFoldDB" id="A0A382KCT7"/>
<protein>
    <submittedName>
        <fullName evidence="2">Uncharacterized protein</fullName>
    </submittedName>
</protein>
<accession>A0A382KCT7</accession>
<gene>
    <name evidence="2" type="ORF">METZ01_LOCUS274056</name>
</gene>